<evidence type="ECO:0000256" key="3">
    <source>
        <dbReference type="ARBA" id="ARBA00022827"/>
    </source>
</evidence>
<dbReference type="PROSITE" id="PS51257">
    <property type="entry name" value="PROKAR_LIPOPROTEIN"/>
    <property type="match status" value="1"/>
</dbReference>
<name>A0A4P7D7T5_9BURK</name>
<evidence type="ECO:0000313" key="11">
    <source>
        <dbReference type="EMBL" id="QBR02824.1"/>
    </source>
</evidence>
<dbReference type="OrthoDB" id="9813348at2"/>
<evidence type="ECO:0000256" key="5">
    <source>
        <dbReference type="ARBA" id="ARBA00051951"/>
    </source>
</evidence>
<sequence>MNDRAMETETFDVLIVGSGAGGLLAACRAADLGLSVLVIEKSAQYGGTSAVSGGGIWVPCNHHIAEEGGTDTREAARTYIEACTQGAASEARLDAYLDTAPEMLRYLEARTPVRYQSLSRYADYFQNQPGAMPGYRALDPLPFDGARLGAEFARLRDPSPGTLIGGRVAVTSKEAHVLLAKERGFIALALREFGRYWLNIGARLRSRRDTRLTLGNALVGGLRYALLQRKVPLWLSTPMRELIQEHGRIAGVVAEREGKPVRVLARRGVILAAGGFERNQALRERYLPQPTEAQWSATPPYNTGDAIVAGEQAGGALALMEHVWGAPTVRVEGEEKQRALFVERNLPGCVIVNGLGKRFVNEAAPYSEFVPAMYRDHAATGKSVPAWMVFDARFRKRYPCGPIMPASMMPDSRIPAAFRSLLHRADSLDGLAAQIGVDAAGLRETVERMNRYAASGVDEEFGKGGNVFDTYYGDPSVQPNPCLAPIGEGPFYAVRIDAGDIGTKGGLVTDENARVLRDDGSAIAGLYAIGNTSASMMGASYPGAGSTLGPAMTFGYRAANFLADAVPAGAEASVSVSSASNARQGAEQGRELRGVTQ</sequence>
<comment type="similarity">
    <text evidence="6">Belongs to the FAD-dependent oxidoreductase 2 family. 3-oxosteroid dehydrogenase subfamily.</text>
</comment>
<dbReference type="KEGG" id="ppai:E1956_37090"/>
<keyword evidence="2" id="KW-0285">Flavoprotein</keyword>
<evidence type="ECO:0000256" key="7">
    <source>
        <dbReference type="ARBA" id="ARBA00066536"/>
    </source>
</evidence>
<evidence type="ECO:0000259" key="10">
    <source>
        <dbReference type="Pfam" id="PF00890"/>
    </source>
</evidence>
<dbReference type="InterPro" id="IPR036188">
    <property type="entry name" value="FAD/NAD-bd_sf"/>
</dbReference>
<dbReference type="FunFam" id="3.50.50.60:FF:000208">
    <property type="entry name" value="3-ketosteroid dehydrogenase"/>
    <property type="match status" value="1"/>
</dbReference>
<evidence type="ECO:0000256" key="1">
    <source>
        <dbReference type="ARBA" id="ARBA00001974"/>
    </source>
</evidence>
<organism evidence="11 12">
    <name type="scientific">Paraburkholderia pallida</name>
    <dbReference type="NCBI Taxonomy" id="2547399"/>
    <lineage>
        <taxon>Bacteria</taxon>
        <taxon>Pseudomonadati</taxon>
        <taxon>Pseudomonadota</taxon>
        <taxon>Betaproteobacteria</taxon>
        <taxon>Burkholderiales</taxon>
        <taxon>Burkholderiaceae</taxon>
        <taxon>Paraburkholderia</taxon>
    </lineage>
</organism>
<dbReference type="Pfam" id="PF00890">
    <property type="entry name" value="FAD_binding_2"/>
    <property type="match status" value="1"/>
</dbReference>
<dbReference type="PRINTS" id="PR00411">
    <property type="entry name" value="PNDRDTASEI"/>
</dbReference>
<evidence type="ECO:0000256" key="9">
    <source>
        <dbReference type="SAM" id="MobiDB-lite"/>
    </source>
</evidence>
<dbReference type="GO" id="GO:0047571">
    <property type="term" value="F:3-oxosteroid 1-dehydrogenase activity"/>
    <property type="evidence" value="ECO:0007669"/>
    <property type="project" value="UniProtKB-EC"/>
</dbReference>
<evidence type="ECO:0000256" key="4">
    <source>
        <dbReference type="ARBA" id="ARBA00023002"/>
    </source>
</evidence>
<gene>
    <name evidence="11" type="ORF">E1956_37090</name>
</gene>
<evidence type="ECO:0000313" key="12">
    <source>
        <dbReference type="Proteomes" id="UP000295727"/>
    </source>
</evidence>
<dbReference type="Gene3D" id="3.50.50.60">
    <property type="entry name" value="FAD/NAD(P)-binding domain"/>
    <property type="match status" value="2"/>
</dbReference>
<feature type="compositionally biased region" description="Basic and acidic residues" evidence="9">
    <location>
        <begin position="588"/>
        <end position="597"/>
    </location>
</feature>
<keyword evidence="3" id="KW-0274">FAD</keyword>
<accession>A0A4P7D7T5</accession>
<dbReference type="SUPFAM" id="SSF56425">
    <property type="entry name" value="Succinate dehydrogenase/fumarate reductase flavoprotein, catalytic domain"/>
    <property type="match status" value="1"/>
</dbReference>
<dbReference type="RefSeq" id="WP_134758339.1">
    <property type="nucleotide sequence ID" value="NZ_CP038151.1"/>
</dbReference>
<dbReference type="PANTHER" id="PTHR43400:SF10">
    <property type="entry name" value="3-OXOSTEROID 1-DEHYDROGENASE"/>
    <property type="match status" value="1"/>
</dbReference>
<dbReference type="InterPro" id="IPR050315">
    <property type="entry name" value="FAD-oxidoreductase_2"/>
</dbReference>
<dbReference type="Gene3D" id="3.90.700.10">
    <property type="entry name" value="Succinate dehydrogenase/fumarate reductase flavoprotein, catalytic domain"/>
    <property type="match status" value="1"/>
</dbReference>
<dbReference type="EMBL" id="CP038151">
    <property type="protein sequence ID" value="QBR02824.1"/>
    <property type="molecule type" value="Genomic_DNA"/>
</dbReference>
<evidence type="ECO:0000256" key="8">
    <source>
        <dbReference type="ARBA" id="ARBA00069709"/>
    </source>
</evidence>
<keyword evidence="4" id="KW-0560">Oxidoreductase</keyword>
<dbReference type="Proteomes" id="UP000295727">
    <property type="component" value="Chromosome 4"/>
</dbReference>
<dbReference type="PANTHER" id="PTHR43400">
    <property type="entry name" value="FUMARATE REDUCTASE"/>
    <property type="match status" value="1"/>
</dbReference>
<dbReference type="AlphaFoldDB" id="A0A4P7D7T5"/>
<protein>
    <recommendedName>
        <fullName evidence="8">3-oxosteroid 1-dehydrogenase</fullName>
        <ecNumber evidence="7">1.3.99.4</ecNumber>
    </recommendedName>
</protein>
<dbReference type="InterPro" id="IPR003953">
    <property type="entry name" value="FAD-dep_OxRdtase_2_FAD-bd"/>
</dbReference>
<dbReference type="SUPFAM" id="SSF51905">
    <property type="entry name" value="FAD/NAD(P)-binding domain"/>
    <property type="match status" value="1"/>
</dbReference>
<evidence type="ECO:0000256" key="6">
    <source>
        <dbReference type="ARBA" id="ARBA00061147"/>
    </source>
</evidence>
<dbReference type="InterPro" id="IPR027477">
    <property type="entry name" value="Succ_DH/fumarate_Rdtase_cat_sf"/>
</dbReference>
<comment type="catalytic activity">
    <reaction evidence="5">
        <text>a 3-oxosteroid + A = a 3-oxo-Delta(1)-steroid + AH2</text>
        <dbReference type="Rhea" id="RHEA:13329"/>
        <dbReference type="ChEBI" id="CHEBI:13193"/>
        <dbReference type="ChEBI" id="CHEBI:17499"/>
        <dbReference type="ChEBI" id="CHEBI:20156"/>
        <dbReference type="ChEBI" id="CHEBI:47788"/>
        <dbReference type="EC" id="1.3.99.4"/>
    </reaction>
</comment>
<feature type="domain" description="FAD-dependent oxidoreductase 2 FAD-binding" evidence="10">
    <location>
        <begin position="12"/>
        <end position="548"/>
    </location>
</feature>
<dbReference type="EC" id="1.3.99.4" evidence="7"/>
<reference evidence="11 12" key="1">
    <citation type="submission" date="2019-03" db="EMBL/GenBank/DDBJ databases">
        <title>Paraburkholderia sp. 7MH5, isolated from subtropical forest soil.</title>
        <authorList>
            <person name="Gao Z.-H."/>
            <person name="Qiu L.-H."/>
        </authorList>
    </citation>
    <scope>NUCLEOTIDE SEQUENCE [LARGE SCALE GENOMIC DNA]</scope>
    <source>
        <strain evidence="11 12">7MH5</strain>
    </source>
</reference>
<comment type="cofactor">
    <cofactor evidence="1">
        <name>FAD</name>
        <dbReference type="ChEBI" id="CHEBI:57692"/>
    </cofactor>
</comment>
<dbReference type="GO" id="GO:0008202">
    <property type="term" value="P:steroid metabolic process"/>
    <property type="evidence" value="ECO:0007669"/>
    <property type="project" value="UniProtKB-ARBA"/>
</dbReference>
<feature type="region of interest" description="Disordered" evidence="9">
    <location>
        <begin position="577"/>
        <end position="597"/>
    </location>
</feature>
<proteinExistence type="inferred from homology"/>
<keyword evidence="12" id="KW-1185">Reference proteome</keyword>
<evidence type="ECO:0000256" key="2">
    <source>
        <dbReference type="ARBA" id="ARBA00022630"/>
    </source>
</evidence>